<feature type="region of interest" description="Disordered" evidence="1">
    <location>
        <begin position="216"/>
        <end position="266"/>
    </location>
</feature>
<feature type="compositionally biased region" description="Basic and acidic residues" evidence="1">
    <location>
        <begin position="230"/>
        <end position="251"/>
    </location>
</feature>
<dbReference type="RefSeq" id="WP_344405709.1">
    <property type="nucleotide sequence ID" value="NZ_BAAAGM010000010.1"/>
</dbReference>
<reference evidence="3 4" key="1">
    <citation type="submission" date="2021-03" db="EMBL/GenBank/DDBJ databases">
        <authorList>
            <person name="Kanchanasin P."/>
            <person name="Saeng-In P."/>
            <person name="Phongsopitanun W."/>
            <person name="Yuki M."/>
            <person name="Kudo T."/>
            <person name="Ohkuma M."/>
            <person name="Tanasupawat S."/>
        </authorList>
    </citation>
    <scope>NUCLEOTIDE SEQUENCE [LARGE SCALE GENOMIC DNA]</scope>
    <source>
        <strain evidence="3 4">L46</strain>
    </source>
</reference>
<feature type="transmembrane region" description="Helical" evidence="2">
    <location>
        <begin position="40"/>
        <end position="61"/>
    </location>
</feature>
<dbReference type="InterPro" id="IPR050583">
    <property type="entry name" value="Mycobacterial_A85_antigen"/>
</dbReference>
<evidence type="ECO:0000313" key="4">
    <source>
        <dbReference type="Proteomes" id="UP000666915"/>
    </source>
</evidence>
<comment type="caution">
    <text evidence="3">The sequence shown here is derived from an EMBL/GenBank/DDBJ whole genome shotgun (WGS) entry which is preliminary data.</text>
</comment>
<dbReference type="EMBL" id="JAGEOK010000012">
    <property type="protein sequence ID" value="MBO2439723.1"/>
    <property type="molecule type" value="Genomic_DNA"/>
</dbReference>
<organism evidence="3 4">
    <name type="scientific">Actinomadura nitritigenes</name>
    <dbReference type="NCBI Taxonomy" id="134602"/>
    <lineage>
        <taxon>Bacteria</taxon>
        <taxon>Bacillati</taxon>
        <taxon>Actinomycetota</taxon>
        <taxon>Actinomycetes</taxon>
        <taxon>Streptosporangiales</taxon>
        <taxon>Thermomonosporaceae</taxon>
        <taxon>Actinomadura</taxon>
    </lineage>
</organism>
<keyword evidence="4" id="KW-1185">Reference proteome</keyword>
<keyword evidence="2" id="KW-1133">Transmembrane helix</keyword>
<feature type="compositionally biased region" description="Low complexity" evidence="1">
    <location>
        <begin position="256"/>
        <end position="266"/>
    </location>
</feature>
<keyword evidence="2" id="KW-0472">Membrane</keyword>
<dbReference type="Gene3D" id="3.40.50.1820">
    <property type="entry name" value="alpha/beta hydrolase"/>
    <property type="match status" value="1"/>
</dbReference>
<dbReference type="SUPFAM" id="SSF53474">
    <property type="entry name" value="alpha/beta-Hydrolases"/>
    <property type="match status" value="1"/>
</dbReference>
<proteinExistence type="predicted"/>
<dbReference type="PANTHER" id="PTHR48098:SF1">
    <property type="entry name" value="DIACYLGLYCEROL ACYLTRANSFERASE_MYCOLYLTRANSFERASE AG85A"/>
    <property type="match status" value="1"/>
</dbReference>
<evidence type="ECO:0000256" key="1">
    <source>
        <dbReference type="SAM" id="MobiDB-lite"/>
    </source>
</evidence>
<accession>A0ABS3R0F5</accession>
<keyword evidence="2" id="KW-0812">Transmembrane</keyword>
<dbReference type="PANTHER" id="PTHR48098">
    <property type="entry name" value="ENTEROCHELIN ESTERASE-RELATED"/>
    <property type="match status" value="1"/>
</dbReference>
<dbReference type="InterPro" id="IPR029058">
    <property type="entry name" value="AB_hydrolase_fold"/>
</dbReference>
<evidence type="ECO:0000313" key="3">
    <source>
        <dbReference type="EMBL" id="MBO2439723.1"/>
    </source>
</evidence>
<evidence type="ECO:0008006" key="5">
    <source>
        <dbReference type="Google" id="ProtNLM"/>
    </source>
</evidence>
<feature type="region of interest" description="Disordered" evidence="1">
    <location>
        <begin position="359"/>
        <end position="381"/>
    </location>
</feature>
<protein>
    <recommendedName>
        <fullName evidence="5">Esterase</fullName>
    </recommendedName>
</protein>
<name>A0ABS3R0F5_9ACTN</name>
<sequence>MMEPVSAAFLVLVCGSAAAGLVAAVVLWPRFAGGGVRPVAARTGLLLGSQALLTAAVVLLVNRYFVFYATWGDLLGGTTTTATVKQVQPSRGAEAAAAGPVHRVTTALGPKRRGHQRDPAEDGRVDRLDVEGARSGLGAQAYVYLPPEYFQPRYANRRLPVVIAVSDDGSGSDTGTAWLREARLPDAAVAAIRAGRAQPVIYAAVGAVRRFAPVRTPSASPVHGGPGGPGERRGPSGPGERRGPQALDRSHGPLGGAPEAAPRPVRPAGCLDLPGVAGGQAETFLAQDLPLALAATYRLPETRAGWGVAGIGTGGQCAARLAMLHSDRFTAGASLNGRFGTPTEGSGTDARTVVKLKAGTGKAPRGGTRTAPEPDDPYGGSEPYRLDQDLTWRLQHLPPPPVSVLAAARATGPDADAAVRFTALAKPPMRIDTVLVPGDPATLKQWRDHLPVVLEWLSAHLRAE</sequence>
<evidence type="ECO:0000256" key="2">
    <source>
        <dbReference type="SAM" id="Phobius"/>
    </source>
</evidence>
<gene>
    <name evidence="3" type="ORF">J4557_19555</name>
</gene>
<dbReference type="Proteomes" id="UP000666915">
    <property type="component" value="Unassembled WGS sequence"/>
</dbReference>